<dbReference type="Proteomes" id="UP000237271">
    <property type="component" value="Unassembled WGS sequence"/>
</dbReference>
<organism evidence="1 2">
    <name type="scientific">Phytophthora palmivora</name>
    <dbReference type="NCBI Taxonomy" id="4796"/>
    <lineage>
        <taxon>Eukaryota</taxon>
        <taxon>Sar</taxon>
        <taxon>Stramenopiles</taxon>
        <taxon>Oomycota</taxon>
        <taxon>Peronosporomycetes</taxon>
        <taxon>Peronosporales</taxon>
        <taxon>Peronosporaceae</taxon>
        <taxon>Phytophthora</taxon>
    </lineage>
</organism>
<evidence type="ECO:0000313" key="2">
    <source>
        <dbReference type="Proteomes" id="UP000237271"/>
    </source>
</evidence>
<sequence>MCLQMTDLIQPTIKISVEINNLSFQGRDLGRRRRWLQTDNAIGLQGRLEGVTLLSEAVNLNPVAPDLPTLSGAHHPKRLEGADMLTISIRGLIGPTGGQPYIIAQAQHSTT</sequence>
<gene>
    <name evidence="1" type="ORF">PHPALM_20109</name>
</gene>
<proteinExistence type="predicted"/>
<reference evidence="1 2" key="1">
    <citation type="journal article" date="2017" name="Genome Biol. Evol.">
        <title>Phytophthora megakarya and P. palmivora, closely related causal agents of cacao black pod rot, underwent increases in genome sizes and gene numbers by different mechanisms.</title>
        <authorList>
            <person name="Ali S.S."/>
            <person name="Shao J."/>
            <person name="Lary D.J."/>
            <person name="Kronmiller B."/>
            <person name="Shen D."/>
            <person name="Strem M.D."/>
            <person name="Amoako-Attah I."/>
            <person name="Akrofi A.Y."/>
            <person name="Begoude B.A."/>
            <person name="Ten Hoopen G.M."/>
            <person name="Coulibaly K."/>
            <person name="Kebe B.I."/>
            <person name="Melnick R.L."/>
            <person name="Guiltinan M.J."/>
            <person name="Tyler B.M."/>
            <person name="Meinhardt L.W."/>
            <person name="Bailey B.A."/>
        </authorList>
    </citation>
    <scope>NUCLEOTIDE SEQUENCE [LARGE SCALE GENOMIC DNA]</scope>
    <source>
        <strain evidence="2">sbr112.9</strain>
    </source>
</reference>
<name>A0A2P4XFN8_9STRA</name>
<evidence type="ECO:0000313" key="1">
    <source>
        <dbReference type="EMBL" id="POM64373.1"/>
    </source>
</evidence>
<dbReference type="AlphaFoldDB" id="A0A2P4XFN8"/>
<dbReference type="EMBL" id="NCKW01011118">
    <property type="protein sequence ID" value="POM64373.1"/>
    <property type="molecule type" value="Genomic_DNA"/>
</dbReference>
<protein>
    <submittedName>
        <fullName evidence="1">Uncharacterized protein</fullName>
    </submittedName>
</protein>
<comment type="caution">
    <text evidence="1">The sequence shown here is derived from an EMBL/GenBank/DDBJ whole genome shotgun (WGS) entry which is preliminary data.</text>
</comment>
<accession>A0A2P4XFN8</accession>
<keyword evidence="2" id="KW-1185">Reference proteome</keyword>